<keyword evidence="2" id="KW-0238">DNA-binding</keyword>
<evidence type="ECO:0000313" key="6">
    <source>
        <dbReference type="Proteomes" id="UP000477739"/>
    </source>
</evidence>
<dbReference type="Gene3D" id="1.10.150.130">
    <property type="match status" value="1"/>
</dbReference>
<dbReference type="InterPro" id="IPR011010">
    <property type="entry name" value="DNA_brk_join_enz"/>
</dbReference>
<dbReference type="PANTHER" id="PTHR30349:SF93">
    <property type="entry name" value="FELS-2 PROPHAGE PROTEIN"/>
    <property type="match status" value="1"/>
</dbReference>
<dbReference type="RefSeq" id="WP_155106438.1">
    <property type="nucleotide sequence ID" value="NZ_WMJZ01000001.1"/>
</dbReference>
<keyword evidence="3" id="KW-0233">DNA recombination</keyword>
<dbReference type="CDD" id="cd00796">
    <property type="entry name" value="INT_Rci_Hp1_C"/>
    <property type="match status" value="1"/>
</dbReference>
<reference evidence="5 6" key="1">
    <citation type="submission" date="2019-11" db="EMBL/GenBank/DDBJ databases">
        <title>Escherichia alba sp. nov. isolated from the gut of plastic-eating superworms Zophobas atratus.</title>
        <authorList>
            <person name="Yang Y."/>
        </authorList>
    </citation>
    <scope>NUCLEOTIDE SEQUENCE [LARGE SCALE GENOMIC DNA]</scope>
    <source>
        <strain evidence="6">BIT-B35</strain>
    </source>
</reference>
<name>A0A6L6ID01_9ENTR</name>
<dbReference type="Proteomes" id="UP000477739">
    <property type="component" value="Unassembled WGS sequence"/>
</dbReference>
<evidence type="ECO:0000313" key="5">
    <source>
        <dbReference type="EMBL" id="MTH44732.1"/>
    </source>
</evidence>
<keyword evidence="1" id="KW-0229">DNA integration</keyword>
<proteinExistence type="predicted"/>
<sequence length="324" mass="37120">MTVTKLDSGKYRVDVRPQGRNGKRYRKTFTTKDEAVRYEKFMLATAHNKGWVEKPTDRRPLAELIELWWKHHGSQLPSGHSMHLKLQNIDELMGHPRACDIGRKLFADYQAMRMQSGIKPETINKARWLLNGVFTVLINTGNYHAENPMKGVKPVRVPVREMGFLSREDVQRLLAALDGDDLRAVKLCLATGGRWGEVKRLTRTAVIPHKVTYIITKNNRSRTIPISEELWKEITVGDSMQLFPGARYDRVRETLDTLFPWLPEGQALHVLRHTFASHFMMGGGNILTLQRILGHSNITQTMIYAHFSPDHLLDAVKLNPLQLT</sequence>
<evidence type="ECO:0000256" key="3">
    <source>
        <dbReference type="ARBA" id="ARBA00023172"/>
    </source>
</evidence>
<dbReference type="EMBL" id="WMJZ01000001">
    <property type="protein sequence ID" value="MTH44732.1"/>
    <property type="molecule type" value="Genomic_DNA"/>
</dbReference>
<feature type="domain" description="Tyr recombinase" evidence="4">
    <location>
        <begin position="160"/>
        <end position="317"/>
    </location>
</feature>
<protein>
    <submittedName>
        <fullName evidence="5">Tyrosine-type recombinase/integrase</fullName>
    </submittedName>
</protein>
<comment type="caution">
    <text evidence="5">The sequence shown here is derived from an EMBL/GenBank/DDBJ whole genome shotgun (WGS) entry which is preliminary data.</text>
</comment>
<keyword evidence="6" id="KW-1185">Reference proteome</keyword>
<accession>A0A6L6ID01</accession>
<dbReference type="Pfam" id="PF24624">
    <property type="entry name" value="Int_N"/>
    <property type="match status" value="1"/>
</dbReference>
<dbReference type="Pfam" id="PF00589">
    <property type="entry name" value="Phage_integrase"/>
    <property type="match status" value="1"/>
</dbReference>
<dbReference type="InterPro" id="IPR013762">
    <property type="entry name" value="Integrase-like_cat_sf"/>
</dbReference>
<dbReference type="GO" id="GO:0015074">
    <property type="term" value="P:DNA integration"/>
    <property type="evidence" value="ECO:0007669"/>
    <property type="project" value="UniProtKB-KW"/>
</dbReference>
<dbReference type="PROSITE" id="PS51898">
    <property type="entry name" value="TYR_RECOMBINASE"/>
    <property type="match status" value="1"/>
</dbReference>
<gene>
    <name evidence="5" type="ORF">GJV78_00300</name>
</gene>
<dbReference type="SUPFAM" id="SSF56349">
    <property type="entry name" value="DNA breaking-rejoining enzymes"/>
    <property type="match status" value="1"/>
</dbReference>
<dbReference type="GO" id="GO:0003677">
    <property type="term" value="F:DNA binding"/>
    <property type="evidence" value="ECO:0007669"/>
    <property type="project" value="UniProtKB-KW"/>
</dbReference>
<dbReference type="PANTHER" id="PTHR30349">
    <property type="entry name" value="PHAGE INTEGRASE-RELATED"/>
    <property type="match status" value="1"/>
</dbReference>
<dbReference type="AlphaFoldDB" id="A0A6L6ID01"/>
<dbReference type="InterPro" id="IPR010998">
    <property type="entry name" value="Integrase_recombinase_N"/>
</dbReference>
<dbReference type="InterPro" id="IPR002104">
    <property type="entry name" value="Integrase_catalytic"/>
</dbReference>
<dbReference type="Gene3D" id="1.10.443.10">
    <property type="entry name" value="Intergrase catalytic core"/>
    <property type="match status" value="1"/>
</dbReference>
<dbReference type="OrthoDB" id="9795573at2"/>
<organism evidence="5 6">
    <name type="scientific">Intestinirhabdus alba</name>
    <dbReference type="NCBI Taxonomy" id="2899544"/>
    <lineage>
        <taxon>Bacteria</taxon>
        <taxon>Pseudomonadati</taxon>
        <taxon>Pseudomonadota</taxon>
        <taxon>Gammaproteobacteria</taxon>
        <taxon>Enterobacterales</taxon>
        <taxon>Enterobacteriaceae</taxon>
        <taxon>Intestinirhabdus</taxon>
    </lineage>
</organism>
<dbReference type="InterPro" id="IPR057084">
    <property type="entry name" value="Int_N"/>
</dbReference>
<evidence type="ECO:0000259" key="4">
    <source>
        <dbReference type="PROSITE" id="PS51898"/>
    </source>
</evidence>
<evidence type="ECO:0000256" key="2">
    <source>
        <dbReference type="ARBA" id="ARBA00023125"/>
    </source>
</evidence>
<dbReference type="GO" id="GO:0006310">
    <property type="term" value="P:DNA recombination"/>
    <property type="evidence" value="ECO:0007669"/>
    <property type="project" value="UniProtKB-KW"/>
</dbReference>
<dbReference type="InterPro" id="IPR050090">
    <property type="entry name" value="Tyrosine_recombinase_XerCD"/>
</dbReference>
<evidence type="ECO:0000256" key="1">
    <source>
        <dbReference type="ARBA" id="ARBA00022908"/>
    </source>
</evidence>